<dbReference type="Pfam" id="PF23562">
    <property type="entry name" value="AMP-binding_C_3"/>
    <property type="match status" value="1"/>
</dbReference>
<proteinExistence type="predicted"/>
<dbReference type="Gene3D" id="1.10.1200.10">
    <property type="entry name" value="ACP-like"/>
    <property type="match status" value="1"/>
</dbReference>
<dbReference type="PROSITE" id="PS50075">
    <property type="entry name" value="CARRIER"/>
    <property type="match status" value="1"/>
</dbReference>
<keyword evidence="2" id="KW-0597">Phosphoprotein</keyword>
<dbReference type="InterPro" id="IPR009081">
    <property type="entry name" value="PP-bd_ACP"/>
</dbReference>
<dbReference type="Gene3D" id="3.40.50.720">
    <property type="entry name" value="NAD(P)-binding Rossmann-like Domain"/>
    <property type="match status" value="1"/>
</dbReference>
<dbReference type="InterPro" id="IPR051414">
    <property type="entry name" value="Adenylate-forming_Reductase"/>
</dbReference>
<name>A0AAN6SPT6_9PEZI</name>
<dbReference type="SUPFAM" id="SSF56801">
    <property type="entry name" value="Acetyl-CoA synthetase-like"/>
    <property type="match status" value="1"/>
</dbReference>
<reference evidence="5" key="1">
    <citation type="journal article" date="2023" name="Mol. Phylogenet. Evol.">
        <title>Genome-scale phylogeny and comparative genomics of the fungal order Sordariales.</title>
        <authorList>
            <person name="Hensen N."/>
            <person name="Bonometti L."/>
            <person name="Westerberg I."/>
            <person name="Brannstrom I.O."/>
            <person name="Guillou S."/>
            <person name="Cros-Aarteil S."/>
            <person name="Calhoun S."/>
            <person name="Haridas S."/>
            <person name="Kuo A."/>
            <person name="Mondo S."/>
            <person name="Pangilinan J."/>
            <person name="Riley R."/>
            <person name="LaButti K."/>
            <person name="Andreopoulos B."/>
            <person name="Lipzen A."/>
            <person name="Chen C."/>
            <person name="Yan M."/>
            <person name="Daum C."/>
            <person name="Ng V."/>
            <person name="Clum A."/>
            <person name="Steindorff A."/>
            <person name="Ohm R.A."/>
            <person name="Martin F."/>
            <person name="Silar P."/>
            <person name="Natvig D.O."/>
            <person name="Lalanne C."/>
            <person name="Gautier V."/>
            <person name="Ament-Velasquez S.L."/>
            <person name="Kruys A."/>
            <person name="Hutchinson M.I."/>
            <person name="Powell A.J."/>
            <person name="Barry K."/>
            <person name="Miller A.N."/>
            <person name="Grigoriev I.V."/>
            <person name="Debuchy R."/>
            <person name="Gladieux P."/>
            <person name="Hiltunen Thoren M."/>
            <person name="Johannesson H."/>
        </authorList>
    </citation>
    <scope>NUCLEOTIDE SEQUENCE [LARGE SCALE GENOMIC DNA]</scope>
    <source>
        <strain evidence="5">CBS 284.82</strain>
    </source>
</reference>
<dbReference type="InterPro" id="IPR013120">
    <property type="entry name" value="FAR_NAD-bd"/>
</dbReference>
<dbReference type="InterPro" id="IPR036736">
    <property type="entry name" value="ACP-like_sf"/>
</dbReference>
<evidence type="ECO:0000256" key="2">
    <source>
        <dbReference type="ARBA" id="ARBA00022553"/>
    </source>
</evidence>
<feature type="domain" description="Carrier" evidence="3">
    <location>
        <begin position="566"/>
        <end position="642"/>
    </location>
</feature>
<accession>A0AAN6SPT6</accession>
<dbReference type="InterPro" id="IPR036291">
    <property type="entry name" value="NAD(P)-bd_dom_sf"/>
</dbReference>
<evidence type="ECO:0000259" key="3">
    <source>
        <dbReference type="PROSITE" id="PS50075"/>
    </source>
</evidence>
<dbReference type="Pfam" id="PF00550">
    <property type="entry name" value="PP-binding"/>
    <property type="match status" value="1"/>
</dbReference>
<organism evidence="4 5">
    <name type="scientific">Parachaetomium inaequale</name>
    <dbReference type="NCBI Taxonomy" id="2588326"/>
    <lineage>
        <taxon>Eukaryota</taxon>
        <taxon>Fungi</taxon>
        <taxon>Dikarya</taxon>
        <taxon>Ascomycota</taxon>
        <taxon>Pezizomycotina</taxon>
        <taxon>Sordariomycetes</taxon>
        <taxon>Sordariomycetidae</taxon>
        <taxon>Sordariales</taxon>
        <taxon>Chaetomiaceae</taxon>
        <taxon>Parachaetomium</taxon>
    </lineage>
</organism>
<dbReference type="Pfam" id="PF00501">
    <property type="entry name" value="AMP-binding"/>
    <property type="match status" value="1"/>
</dbReference>
<dbReference type="PROSITE" id="PS00455">
    <property type="entry name" value="AMP_BINDING"/>
    <property type="match status" value="1"/>
</dbReference>
<dbReference type="EMBL" id="MU854455">
    <property type="protein sequence ID" value="KAK4035085.1"/>
    <property type="molecule type" value="Genomic_DNA"/>
</dbReference>
<dbReference type="InterPro" id="IPR042099">
    <property type="entry name" value="ANL_N_sf"/>
</dbReference>
<dbReference type="SUPFAM" id="SSF47336">
    <property type="entry name" value="ACP-like"/>
    <property type="match status" value="1"/>
</dbReference>
<keyword evidence="1" id="KW-0596">Phosphopantetheine</keyword>
<protein>
    <submittedName>
        <fullName evidence="4">Linear gramicidin synthase subunit D</fullName>
    </submittedName>
</protein>
<gene>
    <name evidence="4" type="ORF">C8A01DRAFT_38419</name>
</gene>
<dbReference type="InterPro" id="IPR000873">
    <property type="entry name" value="AMP-dep_synth/lig_dom"/>
</dbReference>
<dbReference type="InterPro" id="IPR020806">
    <property type="entry name" value="PKS_PP-bd"/>
</dbReference>
<evidence type="ECO:0000313" key="5">
    <source>
        <dbReference type="Proteomes" id="UP001303115"/>
    </source>
</evidence>
<evidence type="ECO:0000256" key="1">
    <source>
        <dbReference type="ARBA" id="ARBA00022450"/>
    </source>
</evidence>
<dbReference type="Proteomes" id="UP001303115">
    <property type="component" value="Unassembled WGS sequence"/>
</dbReference>
<dbReference type="Pfam" id="PF07993">
    <property type="entry name" value="NAD_binding_4"/>
    <property type="match status" value="1"/>
</dbReference>
<evidence type="ECO:0000313" key="4">
    <source>
        <dbReference type="EMBL" id="KAK4035085.1"/>
    </source>
</evidence>
<keyword evidence="5" id="KW-1185">Reference proteome</keyword>
<dbReference type="AlphaFoldDB" id="A0AAN6SPT6"/>
<dbReference type="PANTHER" id="PTHR43439:SF2">
    <property type="entry name" value="ENZYME, PUTATIVE (JCVI)-RELATED"/>
    <property type="match status" value="1"/>
</dbReference>
<dbReference type="Gene3D" id="3.40.50.12780">
    <property type="entry name" value="N-terminal domain of ligase-like"/>
    <property type="match status" value="1"/>
</dbReference>
<dbReference type="SUPFAM" id="SSF51735">
    <property type="entry name" value="NAD(P)-binding Rossmann-fold domains"/>
    <property type="match status" value="1"/>
</dbReference>
<comment type="caution">
    <text evidence="4">The sequence shown here is derived from an EMBL/GenBank/DDBJ whole genome shotgun (WGS) entry which is preliminary data.</text>
</comment>
<dbReference type="SMART" id="SM00823">
    <property type="entry name" value="PKS_PP"/>
    <property type="match status" value="1"/>
</dbReference>
<sequence length="1073" mass="116097">MANTEHARTAKWRGDLLPNMVDRLARDLPDAVYGEWPVLPTSYDAGFYSVTYAQLANVVNGLAQWLVDQLGPPSKTGEVLAYMGPNDVRLTGLILAAVKTGYAIFLPSPRNSPAAHQALFERLSCGVLVTPDPVPPPAVPVLKAVEPRHLNIPPVNELLETKYAEYAYTKSFEEARWDPLFIIHTSGSTGIPKPLTWTHETVARHHRNSAIAPPDGIPSLDSQYLGKRVLNTLPCFHGAGLGQYLLFGIPFGNTMIAPATATVATAHGVVEALKRAPADIALLVPSIVAELAESPELLDYCAQHLERIIYIGGDLPQALGDRVAAKMPLRCQFGASEIGIPNQLLPAELSPSDWHYVRFHPGTGYVFEAAADGVYELVVRRDEALGTQISFGILELRQLDKEYRTRDLFEPHPTVPDAWCWRARADDVVVFLNGEKTNPVSMEQHIVAHAPELSGALVLGAQRFQAALLIEPAGANHPLTTAEQAALIERIWPVIEEANRAAPAHARVEKALILVATPDRPLIRTPKGTIQRATSVAQYSADIDRLYTAADVVVEEDAAGSALDPTDANAVQEFIRATVGAVTGWHDVDDAVSFFERGMDSLQVLQLTRGLRRGLYRPDLGISTVYQNPTVTQLAAAIMQRNDTAKDDDDSEIMVPLLSTYRALVHQIPPTKSPARQLPEPVDVILTGSTGALGTMLLQALLSRPEINHVFCLNRSADGGRAAQADRFTAAGFPRDVLNDANDRVTFLHADLARPSLGLDDAAYASLRARAGLVIHNAWPVNFNLALPAFRPQLAGMVNLFALAAAGPRPMRVVFVSSVGAVGGRSRDAGPAEEVIFEGLDTPFRNGYSQSKFLAELLCDAAARHLGLPVSVLRVGQIAGSVERGMPWNRAEWLPSLVFSSLHLGCLPDNLGPSFSDVDWVPADLLAEVVCDLALADSGKGQAGGAEVFHLRNPHSTPWSALLPAIVDFARKHSSGKQAPDIVSPASWLTRLEDSVAGVSDLASLAVANPAIKLLDFYRNGLWASDDKPPAHVASPALLSVKRALAASETLRDMPAVRPEWMRKWVDEWVSAE</sequence>
<dbReference type="InterPro" id="IPR020845">
    <property type="entry name" value="AMP-binding_CS"/>
</dbReference>
<dbReference type="GO" id="GO:0031177">
    <property type="term" value="F:phosphopantetheine binding"/>
    <property type="evidence" value="ECO:0007669"/>
    <property type="project" value="InterPro"/>
</dbReference>
<dbReference type="PANTHER" id="PTHR43439">
    <property type="entry name" value="PHENYLACETATE-COENZYME A LIGASE"/>
    <property type="match status" value="1"/>
</dbReference>